<keyword evidence="3" id="KW-1185">Reference proteome</keyword>
<dbReference type="OrthoDB" id="9816534at2"/>
<feature type="domain" description="AAA+ ATPase" evidence="1">
    <location>
        <begin position="141"/>
        <end position="369"/>
    </location>
</feature>
<protein>
    <submittedName>
        <fullName evidence="2">AAA family ATPase</fullName>
    </submittedName>
</protein>
<reference evidence="2 3" key="1">
    <citation type="submission" date="2018-03" db="EMBL/GenBank/DDBJ databases">
        <title>Genome sequence of the symbiotic type strain Mesorhizobium helmanticense CSLC115NT isolated from Lotus corniculatus nodules.</title>
        <authorList>
            <person name="Sannazzaro A.I."/>
            <person name="Torres Tejerizo G.A."/>
            <person name="Dip D."/>
            <person name="Caballero M."/>
            <person name="Pistorio M."/>
            <person name="Estrella M.J."/>
        </authorList>
    </citation>
    <scope>NUCLEOTIDE SEQUENCE [LARGE SCALE GENOMIC DNA]</scope>
    <source>
        <strain evidence="2 3">CSLC115N</strain>
    </source>
</reference>
<evidence type="ECO:0000259" key="1">
    <source>
        <dbReference type="SMART" id="SM00382"/>
    </source>
</evidence>
<dbReference type="InterPro" id="IPR051396">
    <property type="entry name" value="Bact_Antivir_Def_Nuclease"/>
</dbReference>
<comment type="caution">
    <text evidence="2">The sequence shown here is derived from an EMBL/GenBank/DDBJ whole genome shotgun (WGS) entry which is preliminary data.</text>
</comment>
<proteinExistence type="predicted"/>
<name>A0A2T4J1U3_9HYPH</name>
<dbReference type="InterPro" id="IPR003593">
    <property type="entry name" value="AAA+_ATPase"/>
</dbReference>
<organism evidence="2 3">
    <name type="scientific">Mesorhizobium helmanticense</name>
    <dbReference type="NCBI Taxonomy" id="1776423"/>
    <lineage>
        <taxon>Bacteria</taxon>
        <taxon>Pseudomonadati</taxon>
        <taxon>Pseudomonadota</taxon>
        <taxon>Alphaproteobacteria</taxon>
        <taxon>Hyphomicrobiales</taxon>
        <taxon>Phyllobacteriaceae</taxon>
        <taxon>Mesorhizobium</taxon>
    </lineage>
</organism>
<dbReference type="Pfam" id="PF13304">
    <property type="entry name" value="AAA_21"/>
    <property type="match status" value="1"/>
</dbReference>
<dbReference type="Gene3D" id="3.40.50.300">
    <property type="entry name" value="P-loop containing nucleotide triphosphate hydrolases"/>
    <property type="match status" value="1"/>
</dbReference>
<dbReference type="PANTHER" id="PTHR43581:SF2">
    <property type="entry name" value="EXCINUCLEASE ATPASE SUBUNIT"/>
    <property type="match status" value="1"/>
</dbReference>
<dbReference type="PANTHER" id="PTHR43581">
    <property type="entry name" value="ATP/GTP PHOSPHATASE"/>
    <property type="match status" value="1"/>
</dbReference>
<dbReference type="GO" id="GO:0016887">
    <property type="term" value="F:ATP hydrolysis activity"/>
    <property type="evidence" value="ECO:0007669"/>
    <property type="project" value="InterPro"/>
</dbReference>
<dbReference type="InterPro" id="IPR027417">
    <property type="entry name" value="P-loop_NTPase"/>
</dbReference>
<dbReference type="SUPFAM" id="SSF52540">
    <property type="entry name" value="P-loop containing nucleoside triphosphate hydrolases"/>
    <property type="match status" value="1"/>
</dbReference>
<dbReference type="SMART" id="SM00382">
    <property type="entry name" value="AAA"/>
    <property type="match status" value="1"/>
</dbReference>
<dbReference type="Proteomes" id="UP000240259">
    <property type="component" value="Unassembled WGS sequence"/>
</dbReference>
<dbReference type="GO" id="GO:0005524">
    <property type="term" value="F:ATP binding"/>
    <property type="evidence" value="ECO:0007669"/>
    <property type="project" value="InterPro"/>
</dbReference>
<sequence>MGKVKILHRPAKSNHKTLDKLTALPNEFSSLDSGYISLGQSQDYYESLSAIFTTDGAIEVLEALRDIAEMPALSSDFDTDTAFRNGLERENSAKRARRFARAWVRQQDSQPDPAFTYSLNIGQGSVPTICDFAFDEKSKLPGRIVAIIGRNAVGKTMLLSHLAADLTQVDRISVERQAKVEGRFSPGRPLFVRVIAISYSAFDKFRRPEVTPYSSYVYCGIRDEKGSISQRALSQSYDTNRTRIRELGRAEDWIFRILAVLGEDQGLSESSLRLEIMREAPGTLIDDLSSGQAILCHFVTALLAWIQTDTLVLFDEPETHLHPNALASLFLALTSILRQHRSFAVVATHSPVVLQEIPSRRVLHFVRTEATTVAELLTTESFGESVTELTRHVFKTMEVESLYKEVLSRLSNSMTVEEVLDLFPRGLGLAAQAYLFGKYADRAEK</sequence>
<evidence type="ECO:0000313" key="3">
    <source>
        <dbReference type="Proteomes" id="UP000240259"/>
    </source>
</evidence>
<dbReference type="EMBL" id="PZJX01000006">
    <property type="protein sequence ID" value="PTE11881.1"/>
    <property type="molecule type" value="Genomic_DNA"/>
</dbReference>
<evidence type="ECO:0000313" key="2">
    <source>
        <dbReference type="EMBL" id="PTE11881.1"/>
    </source>
</evidence>
<accession>A0A2T4J1U3</accession>
<gene>
    <name evidence="2" type="ORF">C9427_03545</name>
</gene>
<dbReference type="AlphaFoldDB" id="A0A2T4J1U3"/>
<dbReference type="InterPro" id="IPR003959">
    <property type="entry name" value="ATPase_AAA_core"/>
</dbReference>